<dbReference type="RefSeq" id="WP_300955321.1">
    <property type="nucleotide sequence ID" value="NZ_JAUHJQ010000105.1"/>
</dbReference>
<gene>
    <name evidence="2" type="ORF">QWY28_23455</name>
</gene>
<accession>A0ABT8FMN7</accession>
<dbReference type="Pfam" id="PF00156">
    <property type="entry name" value="Pribosyltran"/>
    <property type="match status" value="1"/>
</dbReference>
<comment type="caution">
    <text evidence="2">The sequence shown here is derived from an EMBL/GenBank/DDBJ whole genome shotgun (WGS) entry which is preliminary data.</text>
</comment>
<keyword evidence="2" id="KW-0808">Transferase</keyword>
<dbReference type="InterPro" id="IPR000836">
    <property type="entry name" value="PRTase_dom"/>
</dbReference>
<sequence length="85" mass="8831">VPLLGRWAVVDPDVAPGQGSMNSAQRVAAVGRRFDLHADPGSLEGRSVLLVDDLTDTGWTLTMAARAIRRAGAVAVRPLVLGVSG</sequence>
<feature type="domain" description="Phosphoribosyltransferase" evidence="1">
    <location>
        <begin position="26"/>
        <end position="77"/>
    </location>
</feature>
<dbReference type="Proteomes" id="UP001168620">
    <property type="component" value="Unassembled WGS sequence"/>
</dbReference>
<protein>
    <submittedName>
        <fullName evidence="2">Phosphoribosyltransferase family protein</fullName>
    </submittedName>
</protein>
<name>A0ABT8FMN7_9ACTN</name>
<reference evidence="2" key="1">
    <citation type="submission" date="2023-06" db="EMBL/GenBank/DDBJ databases">
        <title>Draft genome sequence of Nocardioides sp. SOB77.</title>
        <authorList>
            <person name="Zhang G."/>
        </authorList>
    </citation>
    <scope>NUCLEOTIDE SEQUENCE</scope>
    <source>
        <strain evidence="2">SOB77</strain>
    </source>
</reference>
<dbReference type="SUPFAM" id="SSF53271">
    <property type="entry name" value="PRTase-like"/>
    <property type="match status" value="1"/>
</dbReference>
<evidence type="ECO:0000259" key="1">
    <source>
        <dbReference type="Pfam" id="PF00156"/>
    </source>
</evidence>
<dbReference type="CDD" id="cd06223">
    <property type="entry name" value="PRTases_typeI"/>
    <property type="match status" value="1"/>
</dbReference>
<dbReference type="Gene3D" id="3.40.50.2020">
    <property type="match status" value="1"/>
</dbReference>
<feature type="non-terminal residue" evidence="2">
    <location>
        <position position="1"/>
    </location>
</feature>
<dbReference type="EMBL" id="JAUHJQ010000105">
    <property type="protein sequence ID" value="MDN4175921.1"/>
    <property type="molecule type" value="Genomic_DNA"/>
</dbReference>
<keyword evidence="2" id="KW-0328">Glycosyltransferase</keyword>
<dbReference type="GO" id="GO:0016757">
    <property type="term" value="F:glycosyltransferase activity"/>
    <property type="evidence" value="ECO:0007669"/>
    <property type="project" value="UniProtKB-KW"/>
</dbReference>
<dbReference type="InterPro" id="IPR029057">
    <property type="entry name" value="PRTase-like"/>
</dbReference>
<evidence type="ECO:0000313" key="2">
    <source>
        <dbReference type="EMBL" id="MDN4175921.1"/>
    </source>
</evidence>
<keyword evidence="3" id="KW-1185">Reference proteome</keyword>
<evidence type="ECO:0000313" key="3">
    <source>
        <dbReference type="Proteomes" id="UP001168620"/>
    </source>
</evidence>
<proteinExistence type="predicted"/>
<organism evidence="2 3">
    <name type="scientific">Nocardioides oceani</name>
    <dbReference type="NCBI Taxonomy" id="3058369"/>
    <lineage>
        <taxon>Bacteria</taxon>
        <taxon>Bacillati</taxon>
        <taxon>Actinomycetota</taxon>
        <taxon>Actinomycetes</taxon>
        <taxon>Propionibacteriales</taxon>
        <taxon>Nocardioidaceae</taxon>
        <taxon>Nocardioides</taxon>
    </lineage>
</organism>